<evidence type="ECO:0000256" key="5">
    <source>
        <dbReference type="ARBA" id="ARBA00022750"/>
    </source>
</evidence>
<gene>
    <name evidence="9" type="primary">lspA</name>
    <name evidence="12" type="ORF">HD592_001026</name>
</gene>
<feature type="transmembrane region" description="Helical" evidence="9">
    <location>
        <begin position="99"/>
        <end position="115"/>
    </location>
</feature>
<evidence type="ECO:0000256" key="1">
    <source>
        <dbReference type="ARBA" id="ARBA00006139"/>
    </source>
</evidence>
<evidence type="ECO:0000256" key="10">
    <source>
        <dbReference type="RuleBase" id="RU000594"/>
    </source>
</evidence>
<dbReference type="GO" id="GO:0005886">
    <property type="term" value="C:plasma membrane"/>
    <property type="evidence" value="ECO:0007669"/>
    <property type="project" value="UniProtKB-SubCell"/>
</dbReference>
<evidence type="ECO:0000256" key="3">
    <source>
        <dbReference type="ARBA" id="ARBA00022670"/>
    </source>
</evidence>
<keyword evidence="2 9" id="KW-1003">Cell membrane</keyword>
<evidence type="ECO:0000256" key="7">
    <source>
        <dbReference type="ARBA" id="ARBA00022989"/>
    </source>
</evidence>
<dbReference type="HAMAP" id="MF_00161">
    <property type="entry name" value="LspA"/>
    <property type="match status" value="1"/>
</dbReference>
<evidence type="ECO:0000256" key="6">
    <source>
        <dbReference type="ARBA" id="ARBA00022801"/>
    </source>
</evidence>
<dbReference type="GO" id="GO:0006508">
    <property type="term" value="P:proteolysis"/>
    <property type="evidence" value="ECO:0007669"/>
    <property type="project" value="UniProtKB-KW"/>
</dbReference>
<dbReference type="AlphaFoldDB" id="A0A923IYL5"/>
<organism evidence="12 13">
    <name type="scientific">Schaalia hyovaginalis</name>
    <dbReference type="NCBI Taxonomy" id="29316"/>
    <lineage>
        <taxon>Bacteria</taxon>
        <taxon>Bacillati</taxon>
        <taxon>Actinomycetota</taxon>
        <taxon>Actinomycetes</taxon>
        <taxon>Actinomycetales</taxon>
        <taxon>Actinomycetaceae</taxon>
        <taxon>Schaalia</taxon>
    </lineage>
</organism>
<dbReference type="PANTHER" id="PTHR33695">
    <property type="entry name" value="LIPOPROTEIN SIGNAL PEPTIDASE"/>
    <property type="match status" value="1"/>
</dbReference>
<dbReference type="Pfam" id="PF01252">
    <property type="entry name" value="Peptidase_A8"/>
    <property type="match status" value="1"/>
</dbReference>
<evidence type="ECO:0000256" key="2">
    <source>
        <dbReference type="ARBA" id="ARBA00022475"/>
    </source>
</evidence>
<comment type="function">
    <text evidence="9 10">This protein specifically catalyzes the removal of signal peptides from prolipoproteins.</text>
</comment>
<dbReference type="EC" id="3.4.23.36" evidence="9"/>
<comment type="caution">
    <text evidence="9">Lacks conserved residue(s) required for the propagation of feature annotation.</text>
</comment>
<dbReference type="RefSeq" id="WP_246429987.1">
    <property type="nucleotide sequence ID" value="NZ_JACHMK010000001.1"/>
</dbReference>
<dbReference type="NCBIfam" id="TIGR00077">
    <property type="entry name" value="lspA"/>
    <property type="match status" value="1"/>
</dbReference>
<evidence type="ECO:0000256" key="4">
    <source>
        <dbReference type="ARBA" id="ARBA00022692"/>
    </source>
</evidence>
<comment type="pathway">
    <text evidence="9">Protein modification; lipoprotein biosynthesis (signal peptide cleavage).</text>
</comment>
<keyword evidence="13" id="KW-1185">Reference proteome</keyword>
<dbReference type="PRINTS" id="PR00781">
    <property type="entry name" value="LIPOSIGPTASE"/>
</dbReference>
<name>A0A923IYL5_9ACTO</name>
<keyword evidence="4 9" id="KW-0812">Transmembrane</keyword>
<evidence type="ECO:0000256" key="11">
    <source>
        <dbReference type="RuleBase" id="RU004181"/>
    </source>
</evidence>
<evidence type="ECO:0000256" key="9">
    <source>
        <dbReference type="HAMAP-Rule" id="MF_00161"/>
    </source>
</evidence>
<dbReference type="GO" id="GO:0004190">
    <property type="term" value="F:aspartic-type endopeptidase activity"/>
    <property type="evidence" value="ECO:0007669"/>
    <property type="project" value="UniProtKB-UniRule"/>
</dbReference>
<feature type="active site" evidence="9">
    <location>
        <position position="145"/>
    </location>
</feature>
<accession>A0A923IYL5</accession>
<keyword evidence="6 9" id="KW-0378">Hydrolase</keyword>
<protein>
    <recommendedName>
        <fullName evidence="9">Lipoprotein signal peptidase</fullName>
        <ecNumber evidence="9">3.4.23.36</ecNumber>
    </recommendedName>
    <alternativeName>
        <fullName evidence="9">Prolipoprotein signal peptidase</fullName>
    </alternativeName>
    <alternativeName>
        <fullName evidence="9">Signal peptidase II</fullName>
        <shortName evidence="9">SPase II</shortName>
    </alternativeName>
</protein>
<dbReference type="PANTHER" id="PTHR33695:SF1">
    <property type="entry name" value="LIPOPROTEIN SIGNAL PEPTIDASE"/>
    <property type="match status" value="1"/>
</dbReference>
<dbReference type="EMBL" id="JACHMK010000001">
    <property type="protein sequence ID" value="MBB6334461.1"/>
    <property type="molecule type" value="Genomic_DNA"/>
</dbReference>
<dbReference type="InterPro" id="IPR001872">
    <property type="entry name" value="Peptidase_A8"/>
</dbReference>
<comment type="catalytic activity">
    <reaction evidence="9 10">
        <text>Release of signal peptides from bacterial membrane prolipoproteins. Hydrolyzes -Xaa-Yaa-Zaa-|-(S,diacylglyceryl)Cys-, in which Xaa is hydrophobic (preferably Leu), and Yaa (Ala or Ser) and Zaa (Gly or Ala) have small, neutral side chains.</text>
        <dbReference type="EC" id="3.4.23.36"/>
    </reaction>
</comment>
<feature type="transmembrane region" description="Helical" evidence="9">
    <location>
        <begin position="64"/>
        <end position="92"/>
    </location>
</feature>
<keyword evidence="3 9" id="KW-0645">Protease</keyword>
<dbReference type="Proteomes" id="UP000617426">
    <property type="component" value="Unassembled WGS sequence"/>
</dbReference>
<comment type="caution">
    <text evidence="12">The sequence shown here is derived from an EMBL/GenBank/DDBJ whole genome shotgun (WGS) entry which is preliminary data.</text>
</comment>
<evidence type="ECO:0000313" key="13">
    <source>
        <dbReference type="Proteomes" id="UP000617426"/>
    </source>
</evidence>
<feature type="active site" evidence="9">
    <location>
        <position position="131"/>
    </location>
</feature>
<comment type="similarity">
    <text evidence="1 9 11">Belongs to the peptidase A8 family.</text>
</comment>
<dbReference type="PROSITE" id="PS00855">
    <property type="entry name" value="SPASE_II"/>
    <property type="match status" value="1"/>
</dbReference>
<comment type="subcellular location">
    <subcellularLocation>
        <location evidence="9">Cell membrane</location>
        <topology evidence="9">Multi-pass membrane protein</topology>
    </subcellularLocation>
</comment>
<feature type="transmembrane region" description="Helical" evidence="9">
    <location>
        <begin position="135"/>
        <end position="157"/>
    </location>
</feature>
<evidence type="ECO:0000313" key="12">
    <source>
        <dbReference type="EMBL" id="MBB6334461.1"/>
    </source>
</evidence>
<reference evidence="12" key="1">
    <citation type="submission" date="2020-08" db="EMBL/GenBank/DDBJ databases">
        <title>Sequencing the genomes of 1000 actinobacteria strains.</title>
        <authorList>
            <person name="Klenk H.-P."/>
        </authorList>
    </citation>
    <scope>NUCLEOTIDE SEQUENCE</scope>
    <source>
        <strain evidence="12">DSM 10695</strain>
    </source>
</reference>
<evidence type="ECO:0000256" key="8">
    <source>
        <dbReference type="ARBA" id="ARBA00023136"/>
    </source>
</evidence>
<keyword evidence="5 9" id="KW-0064">Aspartyl protease</keyword>
<keyword evidence="8 9" id="KW-0472">Membrane</keyword>
<proteinExistence type="inferred from homology"/>
<keyword evidence="7 9" id="KW-1133">Transmembrane helix</keyword>
<sequence>MESRSKRAKGAGARGMILAALVAAFAVITDQLTKTWALSALVEGRRIGVIGQYLSLVLTRNSGAAFSLGASSTWIFTILALVIIGVLFYALVRAHSMRLAASIGLLLGGAIGNLIDRLIQPPSFGQGHVIDFIDYGGFFVGNVADIWIVLGAAWLAIEMILGEKAKHE</sequence>